<dbReference type="OrthoDB" id="4928101at2759"/>
<comment type="caution">
    <text evidence="2">The sequence shown here is derived from an EMBL/GenBank/DDBJ whole genome shotgun (WGS) entry which is preliminary data.</text>
</comment>
<gene>
    <name evidence="2" type="ORF">CDD81_4663</name>
</gene>
<feature type="compositionally biased region" description="Acidic residues" evidence="1">
    <location>
        <begin position="446"/>
        <end position="455"/>
    </location>
</feature>
<dbReference type="EMBL" id="NJET01000311">
    <property type="protein sequence ID" value="PHH58763.1"/>
    <property type="molecule type" value="Genomic_DNA"/>
</dbReference>
<reference evidence="2 3" key="1">
    <citation type="submission" date="2017-06" db="EMBL/GenBank/DDBJ databases">
        <title>Ant-infecting Ophiocordyceps genomes reveal a high diversity of potential behavioral manipulation genes and a possible major role for enterotoxins.</title>
        <authorList>
            <person name="De Bekker C."/>
            <person name="Evans H.C."/>
            <person name="Brachmann A."/>
            <person name="Hughes D.P."/>
        </authorList>
    </citation>
    <scope>NUCLEOTIDE SEQUENCE [LARGE SCALE GENOMIC DNA]</scope>
    <source>
        <strain evidence="2 3">Map64</strain>
    </source>
</reference>
<evidence type="ECO:0000313" key="3">
    <source>
        <dbReference type="Proteomes" id="UP000226192"/>
    </source>
</evidence>
<sequence>MSLPTTGQPTVEMTDAPATTEASPELIAKITADVRSALDKQYSHILGQLEKEFFASQKKLQDQATAQIAQARSEVLSTAATGAPTPQDFFRAVGQDPFSRAELTRAIGHGGNPDNLPLRNGPQPEATNTSSAAKKEVLARRRHLAWPVWSGKPEEFPLFLRTLVMRYDADAEVGMVGTQREVWLQLLQCLPSSLHKKVESFWMNGGPNGEMAAQSFFEYLSRTFGTIQYQKEAQAKLRTLRQKEGQLFADFWPELDDTISRAAGSTPWADDAKLSWLHNAMSPQLRELLVTVVMPENWDDYVQRLQTIAYSFEQTARFQKARRRFLADNGESPNSSAAPNANPAVGSSSQPKVDSEGDVIMGATRTQRNGRRGGRGGQQQSTAANSTQRTAKWASAEDRQKRRESGRCIRCGDSTHFIAKCPYKPAVRPGERSTRMGATSLSGPELAEEEDEGEDREQGKE</sequence>
<name>A0A2C5XTP6_9HYPO</name>
<evidence type="ECO:0000313" key="2">
    <source>
        <dbReference type="EMBL" id="PHH58763.1"/>
    </source>
</evidence>
<accession>A0A2C5XTP6</accession>
<feature type="compositionally biased region" description="Polar residues" evidence="1">
    <location>
        <begin position="1"/>
        <end position="11"/>
    </location>
</feature>
<feature type="compositionally biased region" description="Polar residues" evidence="1">
    <location>
        <begin position="381"/>
        <end position="390"/>
    </location>
</feature>
<feature type="region of interest" description="Disordered" evidence="1">
    <location>
        <begin position="1"/>
        <end position="20"/>
    </location>
</feature>
<dbReference type="STRING" id="1399860.A0A2C5XTP6"/>
<organism evidence="2 3">
    <name type="scientific">Ophiocordyceps australis</name>
    <dbReference type="NCBI Taxonomy" id="1399860"/>
    <lineage>
        <taxon>Eukaryota</taxon>
        <taxon>Fungi</taxon>
        <taxon>Dikarya</taxon>
        <taxon>Ascomycota</taxon>
        <taxon>Pezizomycotina</taxon>
        <taxon>Sordariomycetes</taxon>
        <taxon>Hypocreomycetidae</taxon>
        <taxon>Hypocreales</taxon>
        <taxon>Ophiocordycipitaceae</taxon>
        <taxon>Ophiocordyceps</taxon>
    </lineage>
</organism>
<protein>
    <recommendedName>
        <fullName evidence="4">CCHC-type domain-containing protein</fullName>
    </recommendedName>
</protein>
<feature type="compositionally biased region" description="Low complexity" evidence="1">
    <location>
        <begin position="332"/>
        <end position="349"/>
    </location>
</feature>
<feature type="region of interest" description="Disordered" evidence="1">
    <location>
        <begin position="425"/>
        <end position="461"/>
    </location>
</feature>
<feature type="compositionally biased region" description="Basic and acidic residues" evidence="1">
    <location>
        <begin position="395"/>
        <end position="405"/>
    </location>
</feature>
<dbReference type="AlphaFoldDB" id="A0A2C5XTP6"/>
<feature type="region of interest" description="Disordered" evidence="1">
    <location>
        <begin position="328"/>
        <end position="405"/>
    </location>
</feature>
<evidence type="ECO:0000256" key="1">
    <source>
        <dbReference type="SAM" id="MobiDB-lite"/>
    </source>
</evidence>
<proteinExistence type="predicted"/>
<evidence type="ECO:0008006" key="4">
    <source>
        <dbReference type="Google" id="ProtNLM"/>
    </source>
</evidence>
<keyword evidence="3" id="KW-1185">Reference proteome</keyword>
<feature type="region of interest" description="Disordered" evidence="1">
    <location>
        <begin position="105"/>
        <end position="133"/>
    </location>
</feature>
<dbReference type="Proteomes" id="UP000226192">
    <property type="component" value="Unassembled WGS sequence"/>
</dbReference>